<comment type="caution">
    <text evidence="1">The sequence shown here is derived from an EMBL/GenBank/DDBJ whole genome shotgun (WGS) entry which is preliminary data.</text>
</comment>
<accession>A0A928V063</accession>
<sequence length="117" mass="13967">MDGLFIAACIWSLFFISHIFWDFKIKPNHKKFFLSDSELIFTKEGREIRLTPDNITSIEEFPSRNNREDKDFLENIMSSGYRITYPEGKFLIFLKVRNSRKMKKHLVAISWRCGIKK</sequence>
<dbReference type="AlphaFoldDB" id="A0A928V063"/>
<reference evidence="1" key="1">
    <citation type="submission" date="2018-07" db="EMBL/GenBank/DDBJ databases">
        <title>Genome assembly of strain Ka43.</title>
        <authorList>
            <person name="Kukolya J."/>
            <person name="Nagy I."/>
            <person name="Horvath B."/>
            <person name="Toth A."/>
        </authorList>
    </citation>
    <scope>NUCLEOTIDE SEQUENCE</scope>
    <source>
        <strain evidence="1">KB43</strain>
    </source>
</reference>
<evidence type="ECO:0000313" key="2">
    <source>
        <dbReference type="Proteomes" id="UP000652567"/>
    </source>
</evidence>
<gene>
    <name evidence="1" type="ORF">C4F51_04360</name>
</gene>
<evidence type="ECO:0000313" key="1">
    <source>
        <dbReference type="EMBL" id="MBE8716416.1"/>
    </source>
</evidence>
<name>A0A928V063_9GAMM</name>
<organism evidence="1 2">
    <name type="scientific">Cellvibrio polysaccharolyticus</name>
    <dbReference type="NCBI Taxonomy" id="2082724"/>
    <lineage>
        <taxon>Bacteria</taxon>
        <taxon>Pseudomonadati</taxon>
        <taxon>Pseudomonadota</taxon>
        <taxon>Gammaproteobacteria</taxon>
        <taxon>Cellvibrionales</taxon>
        <taxon>Cellvibrionaceae</taxon>
        <taxon>Cellvibrio</taxon>
    </lineage>
</organism>
<dbReference type="Proteomes" id="UP000652567">
    <property type="component" value="Unassembled WGS sequence"/>
</dbReference>
<proteinExistence type="predicted"/>
<keyword evidence="2" id="KW-1185">Reference proteome</keyword>
<protein>
    <submittedName>
        <fullName evidence="1">Uncharacterized protein</fullName>
    </submittedName>
</protein>
<dbReference type="EMBL" id="PRDL01000001">
    <property type="protein sequence ID" value="MBE8716416.1"/>
    <property type="molecule type" value="Genomic_DNA"/>
</dbReference>